<dbReference type="GO" id="GO:0005524">
    <property type="term" value="F:ATP binding"/>
    <property type="evidence" value="ECO:0007669"/>
    <property type="project" value="InterPro"/>
</dbReference>
<name>A0A917F0Q3_9ACTN</name>
<dbReference type="InterPro" id="IPR003593">
    <property type="entry name" value="AAA+_ATPase"/>
</dbReference>
<dbReference type="InterPro" id="IPR020568">
    <property type="entry name" value="Ribosomal_Su5_D2-typ_SF"/>
</dbReference>
<dbReference type="InterPro" id="IPR004482">
    <property type="entry name" value="Mg_chelat-rel"/>
</dbReference>
<dbReference type="AlphaFoldDB" id="A0A917F0Q3"/>
<keyword evidence="5" id="KW-1185">Reference proteome</keyword>
<dbReference type="InterPro" id="IPR027417">
    <property type="entry name" value="P-loop_NTPase"/>
</dbReference>
<evidence type="ECO:0000259" key="3">
    <source>
        <dbReference type="SMART" id="SM00382"/>
    </source>
</evidence>
<dbReference type="Proteomes" id="UP000649179">
    <property type="component" value="Unassembled WGS sequence"/>
</dbReference>
<dbReference type="InterPro" id="IPR025158">
    <property type="entry name" value="Mg_chelat-rel_C"/>
</dbReference>
<evidence type="ECO:0000313" key="4">
    <source>
        <dbReference type="EMBL" id="GGF38897.1"/>
    </source>
</evidence>
<evidence type="ECO:0000256" key="2">
    <source>
        <dbReference type="SAM" id="MobiDB-lite"/>
    </source>
</evidence>
<gene>
    <name evidence="4" type="ORF">GCM10011519_10650</name>
</gene>
<comment type="caution">
    <text evidence="4">The sequence shown here is derived from an EMBL/GenBank/DDBJ whole genome shotgun (WGS) entry which is preliminary data.</text>
</comment>
<dbReference type="EMBL" id="BMKQ01000001">
    <property type="protein sequence ID" value="GGF38897.1"/>
    <property type="molecule type" value="Genomic_DNA"/>
</dbReference>
<proteinExistence type="inferred from homology"/>
<protein>
    <recommendedName>
        <fullName evidence="3">AAA+ ATPase domain-containing protein</fullName>
    </recommendedName>
</protein>
<dbReference type="SMART" id="SM00382">
    <property type="entry name" value="AAA"/>
    <property type="match status" value="1"/>
</dbReference>
<feature type="compositionally biased region" description="Basic and acidic residues" evidence="2">
    <location>
        <begin position="529"/>
        <end position="538"/>
    </location>
</feature>
<dbReference type="Pfam" id="PF13335">
    <property type="entry name" value="Mg_chelatase_C"/>
    <property type="match status" value="1"/>
</dbReference>
<dbReference type="NCBIfam" id="TIGR00368">
    <property type="entry name" value="YifB family Mg chelatase-like AAA ATPase"/>
    <property type="match status" value="1"/>
</dbReference>
<reference evidence="4" key="1">
    <citation type="journal article" date="2014" name="Int. J. Syst. Evol. Microbiol.">
        <title>Complete genome sequence of Corynebacterium casei LMG S-19264T (=DSM 44701T), isolated from a smear-ripened cheese.</title>
        <authorList>
            <consortium name="US DOE Joint Genome Institute (JGI-PGF)"/>
            <person name="Walter F."/>
            <person name="Albersmeier A."/>
            <person name="Kalinowski J."/>
            <person name="Ruckert C."/>
        </authorList>
    </citation>
    <scope>NUCLEOTIDE SEQUENCE</scope>
    <source>
        <strain evidence="4">CGMCC 1.16067</strain>
    </source>
</reference>
<dbReference type="SUPFAM" id="SSF52540">
    <property type="entry name" value="P-loop containing nucleoside triphosphate hydrolases"/>
    <property type="match status" value="1"/>
</dbReference>
<dbReference type="Gene3D" id="3.30.230.10">
    <property type="match status" value="1"/>
</dbReference>
<sequence length="538" mass="57753">MADVATTRTVTLDGAVAHLVDVQVDVSLGTSAVSLVGRPDTSISESLDRCRAAVADLGVDWPSTKRLTILLSPADLPKRGSHFDLAIAAGVLCAVGEIEQASLQRTVLAGELTLDGRVRSVPGVLPMTMAAAKRGMTTVIVPEPQLEEARLVPGVSVYGVRSLAQVLAVLRGEAVPEAPEVEPLSAQRLLSWRGEQRLAEVDLRDVVGMTDARYALEVSAAGGHHVLLSGPKGAGKTTLAERIPGIMPDLGLEESLELTAIHSLAGAFPSGARMLRRPPFSAPHHSATRASLLGGGTGRVLPGAVSKAHLGVLFLDEFPLFSADIVEALREPLENGDITIARGQETATFPARAVFVLAANPCPCGDYHPARRDSRCTCTEVRRRDYRRKLTGPVADRIDIVRHVEPVRPHEAGDPLARPESTATVRARVEAARVLAAARYDGTGWRVNADVPGPVLRERWPLSDRAERRVDEEVYAGRLTRRGATRVHRLAWTVADLRGVEHPGEEETDVALRLRTGTPLESRTTASPERADVESVPW</sequence>
<reference evidence="4" key="2">
    <citation type="submission" date="2020-09" db="EMBL/GenBank/DDBJ databases">
        <authorList>
            <person name="Sun Q."/>
            <person name="Zhou Y."/>
        </authorList>
    </citation>
    <scope>NUCLEOTIDE SEQUENCE</scope>
    <source>
        <strain evidence="4">CGMCC 1.16067</strain>
    </source>
</reference>
<dbReference type="Pfam" id="PF01078">
    <property type="entry name" value="Mg_chelatase"/>
    <property type="match status" value="1"/>
</dbReference>
<dbReference type="PANTHER" id="PTHR32039:SF7">
    <property type="entry name" value="COMPETENCE PROTEIN COMM"/>
    <property type="match status" value="1"/>
</dbReference>
<dbReference type="RefSeq" id="WP_188778863.1">
    <property type="nucleotide sequence ID" value="NZ_BMKQ01000001.1"/>
</dbReference>
<dbReference type="Pfam" id="PF13541">
    <property type="entry name" value="ChlI"/>
    <property type="match status" value="1"/>
</dbReference>
<evidence type="ECO:0000256" key="1">
    <source>
        <dbReference type="ARBA" id="ARBA00006354"/>
    </source>
</evidence>
<feature type="region of interest" description="Disordered" evidence="2">
    <location>
        <begin position="515"/>
        <end position="538"/>
    </location>
</feature>
<feature type="domain" description="AAA+ ATPase" evidence="3">
    <location>
        <begin position="222"/>
        <end position="480"/>
    </location>
</feature>
<organism evidence="4 5">
    <name type="scientific">Marmoricola endophyticus</name>
    <dbReference type="NCBI Taxonomy" id="2040280"/>
    <lineage>
        <taxon>Bacteria</taxon>
        <taxon>Bacillati</taxon>
        <taxon>Actinomycetota</taxon>
        <taxon>Actinomycetes</taxon>
        <taxon>Propionibacteriales</taxon>
        <taxon>Nocardioidaceae</taxon>
        <taxon>Marmoricola</taxon>
    </lineage>
</organism>
<dbReference type="InterPro" id="IPR000523">
    <property type="entry name" value="Mg_chelatse_chII-like_cat_dom"/>
</dbReference>
<evidence type="ECO:0000313" key="5">
    <source>
        <dbReference type="Proteomes" id="UP000649179"/>
    </source>
</evidence>
<dbReference type="InterPro" id="IPR045006">
    <property type="entry name" value="CHLI-like"/>
</dbReference>
<dbReference type="SUPFAM" id="SSF54211">
    <property type="entry name" value="Ribosomal protein S5 domain 2-like"/>
    <property type="match status" value="1"/>
</dbReference>
<dbReference type="InterPro" id="IPR014721">
    <property type="entry name" value="Ribsml_uS5_D2-typ_fold_subgr"/>
</dbReference>
<dbReference type="Gene3D" id="3.40.50.300">
    <property type="entry name" value="P-loop containing nucleotide triphosphate hydrolases"/>
    <property type="match status" value="1"/>
</dbReference>
<accession>A0A917F0Q3</accession>
<comment type="similarity">
    <text evidence="1">Belongs to the Mg-chelatase subunits D/I family. ComM subfamily.</text>
</comment>
<dbReference type="PANTHER" id="PTHR32039">
    <property type="entry name" value="MAGNESIUM-CHELATASE SUBUNIT CHLI"/>
    <property type="match status" value="1"/>
</dbReference>